<evidence type="ECO:0000313" key="1">
    <source>
        <dbReference type="WBParaSite" id="MCU_005591-RA"/>
    </source>
</evidence>
<dbReference type="AlphaFoldDB" id="A0A5K3F8M4"/>
<organism evidence="1">
    <name type="scientific">Mesocestoides corti</name>
    <name type="common">Flatworm</name>
    <dbReference type="NCBI Taxonomy" id="53468"/>
    <lineage>
        <taxon>Eukaryota</taxon>
        <taxon>Metazoa</taxon>
        <taxon>Spiralia</taxon>
        <taxon>Lophotrochozoa</taxon>
        <taxon>Platyhelminthes</taxon>
        <taxon>Cestoda</taxon>
        <taxon>Eucestoda</taxon>
        <taxon>Cyclophyllidea</taxon>
        <taxon>Mesocestoididae</taxon>
        <taxon>Mesocestoides</taxon>
    </lineage>
</organism>
<proteinExistence type="predicted"/>
<sequence length="87" mass="10641">YLDFLNYLRHFTTNFRQSSLGLNYHWQNRNITLTETWQVLENSQYCLVVSADPHTLRVLDFKLLFFHISSNSIPEDSRSIRFWRYCY</sequence>
<name>A0A5K3F8M4_MESCO</name>
<accession>A0A5K3F8M4</accession>
<dbReference type="WBParaSite" id="MCU_005591-RA">
    <property type="protein sequence ID" value="MCU_005591-RA"/>
    <property type="gene ID" value="MCU_005591"/>
</dbReference>
<reference evidence="1" key="1">
    <citation type="submission" date="2019-11" db="UniProtKB">
        <authorList>
            <consortium name="WormBaseParasite"/>
        </authorList>
    </citation>
    <scope>IDENTIFICATION</scope>
</reference>
<protein>
    <submittedName>
        <fullName evidence="1">Myotubularin phosphatase domain-containing protein</fullName>
    </submittedName>
</protein>